<evidence type="ECO:0000313" key="1">
    <source>
        <dbReference type="EMBL" id="KMM38337.1"/>
    </source>
</evidence>
<dbReference type="SUPFAM" id="SSF55961">
    <property type="entry name" value="Bet v1-like"/>
    <property type="match status" value="1"/>
</dbReference>
<accession>A0A0J6FVE5</accession>
<dbReference type="RefSeq" id="WP_048309448.1">
    <property type="nucleotide sequence ID" value="NZ_CP119526.1"/>
</dbReference>
<dbReference type="InterPro" id="IPR023393">
    <property type="entry name" value="START-like_dom_sf"/>
</dbReference>
<gene>
    <name evidence="1" type="ORF">AB986_03230</name>
</gene>
<reference evidence="1" key="1">
    <citation type="submission" date="2015-06" db="EMBL/GenBank/DDBJ databases">
        <authorList>
            <person name="Liu B."/>
            <person name="Wang J."/>
            <person name="Zhu Y."/>
            <person name="Liu G."/>
            <person name="Chen Q."/>
            <person name="Zheng C."/>
            <person name="Che J."/>
            <person name="Ge C."/>
            <person name="Shi H."/>
            <person name="Pan Z."/>
            <person name="Liu X."/>
        </authorList>
    </citation>
    <scope>NUCLEOTIDE SEQUENCE [LARGE SCALE GENOMIC DNA]</scope>
    <source>
        <strain evidence="1">DSM 16346</strain>
    </source>
</reference>
<dbReference type="CDD" id="cd07812">
    <property type="entry name" value="SRPBCC"/>
    <property type="match status" value="1"/>
</dbReference>
<evidence type="ECO:0000313" key="2">
    <source>
        <dbReference type="Proteomes" id="UP000035996"/>
    </source>
</evidence>
<dbReference type="AlphaFoldDB" id="A0A0J6FVE5"/>
<organism evidence="1 2">
    <name type="scientific">Guptibacillus hwajinpoensis</name>
    <dbReference type="NCBI Taxonomy" id="208199"/>
    <lineage>
        <taxon>Bacteria</taxon>
        <taxon>Bacillati</taxon>
        <taxon>Bacillota</taxon>
        <taxon>Bacilli</taxon>
        <taxon>Bacillales</taxon>
        <taxon>Guptibacillaceae</taxon>
        <taxon>Guptibacillus</taxon>
    </lineage>
</organism>
<sequence length="150" mass="17615">MENKWDKSIVINAPIETIWHYLDGSLENMQKIMPNVVDNQPVNITDNVIGSVHRQSYREGKRVMEYDVHTLDYNNQDDYKKLKIGFNLAKMFQIEGCYELTKESDSVTTLRYTGSNKPLKWYMKPFVLFSGDKVVRDFLERVKRVAEGKE</sequence>
<dbReference type="OrthoDB" id="2360771at2"/>
<dbReference type="EMBL" id="LELK01000001">
    <property type="protein sequence ID" value="KMM38337.1"/>
    <property type="molecule type" value="Genomic_DNA"/>
</dbReference>
<comment type="caution">
    <text evidence="1">The sequence shown here is derived from an EMBL/GenBank/DDBJ whole genome shotgun (WGS) entry which is preliminary data.</text>
</comment>
<dbReference type="Proteomes" id="UP000035996">
    <property type="component" value="Unassembled WGS sequence"/>
</dbReference>
<protein>
    <submittedName>
        <fullName evidence="1">Uncharacterized protein</fullName>
    </submittedName>
</protein>
<dbReference type="Gene3D" id="3.30.530.20">
    <property type="match status" value="1"/>
</dbReference>
<name>A0A0J6FVE5_9BACL</name>
<proteinExistence type="predicted"/>
<dbReference type="GeneID" id="301326917"/>
<dbReference type="Pfam" id="PF10604">
    <property type="entry name" value="Polyketide_cyc2"/>
    <property type="match status" value="1"/>
</dbReference>
<dbReference type="STRING" id="157733.AB986_03230"/>
<keyword evidence="2" id="KW-1185">Reference proteome</keyword>
<dbReference type="InterPro" id="IPR019587">
    <property type="entry name" value="Polyketide_cyclase/dehydratase"/>
</dbReference>